<dbReference type="EMBL" id="JAACJL010000030">
    <property type="protein sequence ID" value="KAF4617739.1"/>
    <property type="molecule type" value="Genomic_DNA"/>
</dbReference>
<evidence type="ECO:0000259" key="2">
    <source>
        <dbReference type="PROSITE" id="PS50127"/>
    </source>
</evidence>
<reference evidence="3 4" key="1">
    <citation type="submission" date="2019-12" db="EMBL/GenBank/DDBJ databases">
        <authorList>
            <person name="Floudas D."/>
            <person name="Bentzer J."/>
            <person name="Ahren D."/>
            <person name="Johansson T."/>
            <person name="Persson P."/>
            <person name="Tunlid A."/>
        </authorList>
    </citation>
    <scope>NUCLEOTIDE SEQUENCE [LARGE SCALE GENOMIC DNA]</scope>
    <source>
        <strain evidence="3 4">CBS 102.39</strain>
    </source>
</reference>
<gene>
    <name evidence="3" type="ORF">D9613_006128</name>
</gene>
<comment type="caution">
    <text evidence="3">The sequence shown here is derived from an EMBL/GenBank/DDBJ whole genome shotgun (WGS) entry which is preliminary data.</text>
</comment>
<dbReference type="InterPro" id="IPR016135">
    <property type="entry name" value="UBQ-conjugating_enzyme/RWD"/>
</dbReference>
<evidence type="ECO:0000313" key="4">
    <source>
        <dbReference type="Proteomes" id="UP000521872"/>
    </source>
</evidence>
<dbReference type="PANTHER" id="PTHR24067">
    <property type="entry name" value="UBIQUITIN-CONJUGATING ENZYME E2"/>
    <property type="match status" value="1"/>
</dbReference>
<dbReference type="InterPro" id="IPR050113">
    <property type="entry name" value="Ub_conjugating_enzyme"/>
</dbReference>
<organism evidence="3 4">
    <name type="scientific">Agrocybe pediades</name>
    <dbReference type="NCBI Taxonomy" id="84607"/>
    <lineage>
        <taxon>Eukaryota</taxon>
        <taxon>Fungi</taxon>
        <taxon>Dikarya</taxon>
        <taxon>Basidiomycota</taxon>
        <taxon>Agaricomycotina</taxon>
        <taxon>Agaricomycetes</taxon>
        <taxon>Agaricomycetidae</taxon>
        <taxon>Agaricales</taxon>
        <taxon>Agaricineae</taxon>
        <taxon>Strophariaceae</taxon>
        <taxon>Agrocybe</taxon>
    </lineage>
</organism>
<dbReference type="InterPro" id="IPR000608">
    <property type="entry name" value="UBC"/>
</dbReference>
<name>A0A8H4QVP5_9AGAR</name>
<dbReference type="SMART" id="SM00212">
    <property type="entry name" value="UBCc"/>
    <property type="match status" value="1"/>
</dbReference>
<evidence type="ECO:0000256" key="1">
    <source>
        <dbReference type="ARBA" id="ARBA00022786"/>
    </source>
</evidence>
<dbReference type="Pfam" id="PF00179">
    <property type="entry name" value="UQ_con"/>
    <property type="match status" value="1"/>
</dbReference>
<protein>
    <recommendedName>
        <fullName evidence="2">UBC core domain-containing protein</fullName>
    </recommendedName>
</protein>
<sequence length="724" mass="83282">MSNQASANRRLLARLKQDLAELQDNPYPGIAVFTNDANLREFCLVLTPPSGPWTGLALHFIVTLPEDWPTYPPSVKSTSLIDHPNVFSSFICCDLLQVSYGGGRGYSGGYSPALTLRGLFLQFLTFFSSPKIEQDDGYEIVIGHHIGTSYLRVEDIAKYWPPSGDPRPWSEARKQDKLQRIWESSRSSAEEEVVIRTRVLPSRETVTETVQRVMGQDLPVHKLEWVNPRWASTYHVISTYTCDKCPYGSPALPHHQIVPPVSNNRSTTIPTILARPPAQCQFSKMNDDILDELASHLPSESLISLSKAHPRFWEIVKSHHILIRRELHCFFLKVPLNEAILGIGVSLDPKARTLSSDFDWLSLEAFDDFYIRKSIEKRPFQYFLPLAFNLPHFTRAKSEIWKRLDFIELGLRSAEAEIRLKTQRPTNRPTERPAKPHQVVEVIYRMMNNIVVSLMKSCEDSLEREKKKRENNAHYQPYKTLLAASEKALISYCHLFHLLICLAQSEPAILHDATWKLRNFITKPETRQKTHTPDLGELIVILILVLVLPPIDDLAPMTWDALRGKFLEEAITRNVRWALAAVPELEVMEVGESKFRLSNTFNASKTSFRLMMFQITFLDEFVGTYASNLSKLDDNYGFVDKELPERMVAEVKKIYKVDNWTEFFRRVRFTQGLSLSNAQFCDMLRATVKRSVAFNYHQPSNAQKMENLRKKRIQKDKYAVLEKQ</sequence>
<keyword evidence="1" id="KW-0833">Ubl conjugation pathway</keyword>
<keyword evidence="4" id="KW-1185">Reference proteome</keyword>
<dbReference type="PROSITE" id="PS50127">
    <property type="entry name" value="UBC_2"/>
    <property type="match status" value="1"/>
</dbReference>
<proteinExistence type="predicted"/>
<dbReference type="SUPFAM" id="SSF54495">
    <property type="entry name" value="UBC-like"/>
    <property type="match status" value="1"/>
</dbReference>
<evidence type="ECO:0000313" key="3">
    <source>
        <dbReference type="EMBL" id="KAF4617739.1"/>
    </source>
</evidence>
<dbReference type="AlphaFoldDB" id="A0A8H4QVP5"/>
<accession>A0A8H4QVP5</accession>
<dbReference type="Proteomes" id="UP000521872">
    <property type="component" value="Unassembled WGS sequence"/>
</dbReference>
<dbReference type="Gene3D" id="3.10.110.10">
    <property type="entry name" value="Ubiquitin Conjugating Enzyme"/>
    <property type="match status" value="1"/>
</dbReference>
<feature type="domain" description="UBC core" evidence="2">
    <location>
        <begin position="10"/>
        <end position="166"/>
    </location>
</feature>